<protein>
    <submittedName>
        <fullName evidence="2">Uncharacterized protein</fullName>
    </submittedName>
</protein>
<organism evidence="2 3">
    <name type="scientific">Streptomyces triticirhizae</name>
    <dbReference type="NCBI Taxonomy" id="2483353"/>
    <lineage>
        <taxon>Bacteria</taxon>
        <taxon>Bacillati</taxon>
        <taxon>Actinomycetota</taxon>
        <taxon>Actinomycetes</taxon>
        <taxon>Kitasatosporales</taxon>
        <taxon>Streptomycetaceae</taxon>
        <taxon>Streptomyces</taxon>
    </lineage>
</organism>
<sequence>MVPDETLEEELGETPEEGLDDGPEEALGEALGKRPEASQRSRDPAAGGGGVVPWREVARREQGHERNPLSRGLAPGQETAGTGQPRQTSGGGGRQSDGTVTESQKIHGPNRTARH</sequence>
<evidence type="ECO:0000313" key="2">
    <source>
        <dbReference type="EMBL" id="RMI41637.1"/>
    </source>
</evidence>
<evidence type="ECO:0000313" key="3">
    <source>
        <dbReference type="Proteomes" id="UP000278673"/>
    </source>
</evidence>
<reference evidence="2 3" key="1">
    <citation type="submission" date="2018-10" db="EMBL/GenBank/DDBJ databases">
        <title>Isolation, diversity and antifungal activity of actinobacteria from wheat.</title>
        <authorList>
            <person name="Han C."/>
        </authorList>
    </citation>
    <scope>NUCLEOTIDE SEQUENCE [LARGE SCALE GENOMIC DNA]</scope>
    <source>
        <strain evidence="2 3">NEAU-YY642</strain>
    </source>
</reference>
<dbReference type="Proteomes" id="UP000278673">
    <property type="component" value="Unassembled WGS sequence"/>
</dbReference>
<feature type="region of interest" description="Disordered" evidence="1">
    <location>
        <begin position="1"/>
        <end position="115"/>
    </location>
</feature>
<evidence type="ECO:0000256" key="1">
    <source>
        <dbReference type="SAM" id="MobiDB-lite"/>
    </source>
</evidence>
<dbReference type="AlphaFoldDB" id="A0A3M2LW76"/>
<accession>A0A3M2LW76</accession>
<feature type="compositionally biased region" description="Acidic residues" evidence="1">
    <location>
        <begin position="1"/>
        <end position="27"/>
    </location>
</feature>
<comment type="caution">
    <text evidence="2">The sequence shown here is derived from an EMBL/GenBank/DDBJ whole genome shotgun (WGS) entry which is preliminary data.</text>
</comment>
<proteinExistence type="predicted"/>
<gene>
    <name evidence="2" type="ORF">EBN88_10630</name>
</gene>
<feature type="compositionally biased region" description="Basic and acidic residues" evidence="1">
    <location>
        <begin position="31"/>
        <end position="43"/>
    </location>
</feature>
<dbReference type="EMBL" id="RFFJ01000043">
    <property type="protein sequence ID" value="RMI41637.1"/>
    <property type="molecule type" value="Genomic_DNA"/>
</dbReference>
<name>A0A3M2LW76_9ACTN</name>
<feature type="compositionally biased region" description="Polar residues" evidence="1">
    <location>
        <begin position="79"/>
        <end position="88"/>
    </location>
</feature>
<keyword evidence="3" id="KW-1185">Reference proteome</keyword>
<feature type="compositionally biased region" description="Basic and acidic residues" evidence="1">
    <location>
        <begin position="56"/>
        <end position="68"/>
    </location>
</feature>